<name>A0A0G0A7H8_9BACT</name>
<dbReference type="EMBL" id="LBOZ01000005">
    <property type="protein sequence ID" value="KKP47226.1"/>
    <property type="molecule type" value="Genomic_DNA"/>
</dbReference>
<keyword evidence="1 2" id="KW-0413">Isomerase</keyword>
<dbReference type="SUPFAM" id="SSF51351">
    <property type="entry name" value="Triosephosphate isomerase (TIM)"/>
    <property type="match status" value="1"/>
</dbReference>
<dbReference type="AlphaFoldDB" id="A0A0G0A7H8"/>
<dbReference type="PROSITE" id="PS51440">
    <property type="entry name" value="TIM_2"/>
    <property type="match status" value="1"/>
</dbReference>
<evidence type="ECO:0000313" key="2">
    <source>
        <dbReference type="EMBL" id="KKP47226.1"/>
    </source>
</evidence>
<organism evidence="2 3">
    <name type="scientific">Candidatus Woesebacteria bacterium GW2011_GWA2_33_28</name>
    <dbReference type="NCBI Taxonomy" id="1618561"/>
    <lineage>
        <taxon>Bacteria</taxon>
        <taxon>Candidatus Woeseibacteriota</taxon>
    </lineage>
</organism>
<dbReference type="GO" id="GO:0004807">
    <property type="term" value="F:triose-phosphate isomerase activity"/>
    <property type="evidence" value="ECO:0007669"/>
    <property type="project" value="InterPro"/>
</dbReference>
<dbReference type="Proteomes" id="UP000033995">
    <property type="component" value="Unassembled WGS sequence"/>
</dbReference>
<reference evidence="2 3" key="1">
    <citation type="journal article" date="2015" name="Nature">
        <title>rRNA introns, odd ribosomes, and small enigmatic genomes across a large radiation of phyla.</title>
        <authorList>
            <person name="Brown C.T."/>
            <person name="Hug L.A."/>
            <person name="Thomas B.C."/>
            <person name="Sharon I."/>
            <person name="Castelle C.J."/>
            <person name="Singh A."/>
            <person name="Wilkins M.J."/>
            <person name="Williams K.H."/>
            <person name="Banfield J.F."/>
        </authorList>
    </citation>
    <scope>NUCLEOTIDE SEQUENCE [LARGE SCALE GENOMIC DNA]</scope>
</reference>
<dbReference type="InterPro" id="IPR035990">
    <property type="entry name" value="TIM_sf"/>
</dbReference>
<sequence length="220" mass="23427">MIFLNFKTYKSGTGESALDMAKIVDEVSHTSGVKIVSVVQALDIREVVLEVSTEVWSQKIDPVEFGASTGSILPEAVIDDGAIGTFLNHSENRLSTFEDLSKAHDRAKEVGLKTLIFAKDVKELEKITSLNPDFISYEPPELIGNKDTSVATAKADVIAQAVEISKKSGIPLIVGAGVHSALDVKKCLSLGAVGIAVASDVMNALDPKKELLDLTEGFTA</sequence>
<comment type="caution">
    <text evidence="2">The sequence shown here is derived from an EMBL/GenBank/DDBJ whole genome shotgun (WGS) entry which is preliminary data.</text>
</comment>
<dbReference type="NCBIfam" id="NF003302">
    <property type="entry name" value="PRK04302.1"/>
    <property type="match status" value="1"/>
</dbReference>
<dbReference type="InterPro" id="IPR013785">
    <property type="entry name" value="Aldolase_TIM"/>
</dbReference>
<accession>A0A0G0A7H8</accession>
<dbReference type="InterPro" id="IPR000652">
    <property type="entry name" value="Triosephosphate_isomerase"/>
</dbReference>
<evidence type="ECO:0000256" key="1">
    <source>
        <dbReference type="ARBA" id="ARBA00023235"/>
    </source>
</evidence>
<dbReference type="Pfam" id="PF00121">
    <property type="entry name" value="TIM"/>
    <property type="match status" value="1"/>
</dbReference>
<protein>
    <submittedName>
        <fullName evidence="2">Triosephosphate isomerase</fullName>
    </submittedName>
</protein>
<dbReference type="Gene3D" id="3.20.20.70">
    <property type="entry name" value="Aldolase class I"/>
    <property type="match status" value="1"/>
</dbReference>
<gene>
    <name evidence="2" type="ORF">UR38_C0005G0039</name>
</gene>
<proteinExistence type="predicted"/>
<evidence type="ECO:0000313" key="3">
    <source>
        <dbReference type="Proteomes" id="UP000033995"/>
    </source>
</evidence>